<dbReference type="RefSeq" id="YP_009225439.1">
    <property type="nucleotide sequence ID" value="NC_029094.1"/>
</dbReference>
<dbReference type="GeneID" id="26796500"/>
<organism evidence="1 2">
    <name type="scientific">Pseudoalteromonas phage H101</name>
    <dbReference type="NCBI Taxonomy" id="1654919"/>
    <lineage>
        <taxon>Viruses</taxon>
        <taxon>Duplodnaviria</taxon>
        <taxon>Heunggongvirae</taxon>
        <taxon>Uroviricota</taxon>
        <taxon>Caudoviricetes</taxon>
        <taxon>Shandongvirus</taxon>
        <taxon>Shandongvirus H101</taxon>
    </lineage>
</organism>
<protein>
    <submittedName>
        <fullName evidence="1">Uncharacterized protein</fullName>
    </submittedName>
</protein>
<sequence>MKFKVRRNKKSNGLNKLRDKLLALNKQSVSIGYFKEQGLHPTADMPYASLAYIHAHGHEFGYPTRAIFPHMKPVVGSYPEQSRFFRNLLKNYVKVKSSYTLENLLDDVGRKYQQDGKNIFGNTALLPVTNNPTPLIDEGYLKDAFAYKTTFNYKVVTNG</sequence>
<name>A0A0H4ISS5_9CAUD</name>
<evidence type="ECO:0000313" key="2">
    <source>
        <dbReference type="Proteomes" id="UP000202763"/>
    </source>
</evidence>
<proteinExistence type="predicted"/>
<evidence type="ECO:0000313" key="1">
    <source>
        <dbReference type="EMBL" id="AKO60906.1"/>
    </source>
</evidence>
<reference evidence="1 2" key="1">
    <citation type="submission" date="2015-05" db="EMBL/GenBank/DDBJ databases">
        <authorList>
            <person name="Wang D.B."/>
            <person name="Wang M."/>
        </authorList>
    </citation>
    <scope>NUCLEOTIDE SEQUENCE [LARGE SCALE GENOMIC DNA]</scope>
</reference>
<dbReference type="KEGG" id="vg:26796500"/>
<accession>A0A0H4ISS5</accession>
<keyword evidence="2" id="KW-1185">Reference proteome</keyword>
<dbReference type="Proteomes" id="UP000202763">
    <property type="component" value="Segment"/>
</dbReference>
<dbReference type="EMBL" id="KR534323">
    <property type="protein sequence ID" value="AKO60906.1"/>
    <property type="molecule type" value="Genomic_DNA"/>
</dbReference>